<keyword evidence="2" id="KW-1185">Reference proteome</keyword>
<dbReference type="STRING" id="282199.GCA_001049735_00136"/>
<dbReference type="AlphaFoldDB" id="A0A0U1NHA7"/>
<evidence type="ECO:0000313" key="1">
    <source>
        <dbReference type="EMBL" id="CRK74111.1"/>
    </source>
</evidence>
<proteinExistence type="predicted"/>
<dbReference type="EMBL" id="CVQV01000002">
    <property type="protein sequence ID" value="CRK74111.1"/>
    <property type="molecule type" value="Genomic_DNA"/>
</dbReference>
<dbReference type="RefSeq" id="WP_048597413.1">
    <property type="nucleotide sequence ID" value="NZ_CBFHGK010000003.1"/>
</dbReference>
<accession>A0A0U1NHA7</accession>
<organism evidence="1 2">
    <name type="scientific">Nereida ignava</name>
    <dbReference type="NCBI Taxonomy" id="282199"/>
    <lineage>
        <taxon>Bacteria</taxon>
        <taxon>Pseudomonadati</taxon>
        <taxon>Pseudomonadota</taxon>
        <taxon>Alphaproteobacteria</taxon>
        <taxon>Rhodobacterales</taxon>
        <taxon>Roseobacteraceae</taxon>
        <taxon>Nereida</taxon>
    </lineage>
</organism>
<sequence length="112" mass="12233">MKGPRLNRSFSLETADRISDGAGGYRTQWRVLGRLWGDVRAATPVTQTGQAGVLTQERREIIVRAAPVGDDARPMAGNRLVDATGVYDVTGVSEWDINARYLACRVSRQVAS</sequence>
<reference evidence="1 2" key="1">
    <citation type="submission" date="2015-04" db="EMBL/GenBank/DDBJ databases">
        <authorList>
            <person name="Syromyatnikov M.Y."/>
            <person name="Popov V.N."/>
        </authorList>
    </citation>
    <scope>NUCLEOTIDE SEQUENCE [LARGE SCALE GENOMIC DNA]</scope>
    <source>
        <strain evidence="1 2">CECT 5292</strain>
    </source>
</reference>
<dbReference type="OrthoDB" id="7570189at2"/>
<evidence type="ECO:0000313" key="2">
    <source>
        <dbReference type="Proteomes" id="UP000048949"/>
    </source>
</evidence>
<dbReference type="InterPro" id="IPR008767">
    <property type="entry name" value="Phage_SPP1_head-tail_adaptor"/>
</dbReference>
<protein>
    <submittedName>
        <fullName evidence="1">Bacteriophage head-tail adaptor</fullName>
    </submittedName>
</protein>
<dbReference type="Pfam" id="PF05521">
    <property type="entry name" value="Phage_HCP"/>
    <property type="match status" value="1"/>
</dbReference>
<dbReference type="InterPro" id="IPR038666">
    <property type="entry name" value="SSP1_head-tail_sf"/>
</dbReference>
<dbReference type="Gene3D" id="2.40.10.270">
    <property type="entry name" value="Bacteriophage SPP1 head-tail adaptor protein"/>
    <property type="match status" value="1"/>
</dbReference>
<gene>
    <name evidence="1" type="ORF">NIG5292_00136</name>
</gene>
<dbReference type="Proteomes" id="UP000048949">
    <property type="component" value="Unassembled WGS sequence"/>
</dbReference>
<name>A0A0U1NHA7_9RHOB</name>